<dbReference type="EMBL" id="CM035417">
    <property type="protein sequence ID" value="KAH7422830.1"/>
    <property type="molecule type" value="Genomic_DNA"/>
</dbReference>
<organism evidence="2 3">
    <name type="scientific">Ceratopteris richardii</name>
    <name type="common">Triangle waterfern</name>
    <dbReference type="NCBI Taxonomy" id="49495"/>
    <lineage>
        <taxon>Eukaryota</taxon>
        <taxon>Viridiplantae</taxon>
        <taxon>Streptophyta</taxon>
        <taxon>Embryophyta</taxon>
        <taxon>Tracheophyta</taxon>
        <taxon>Polypodiopsida</taxon>
        <taxon>Polypodiidae</taxon>
        <taxon>Polypodiales</taxon>
        <taxon>Pteridineae</taxon>
        <taxon>Pteridaceae</taxon>
        <taxon>Parkerioideae</taxon>
        <taxon>Ceratopteris</taxon>
    </lineage>
</organism>
<proteinExistence type="predicted"/>
<dbReference type="Proteomes" id="UP000825935">
    <property type="component" value="Chromosome 12"/>
</dbReference>
<evidence type="ECO:0000313" key="3">
    <source>
        <dbReference type="Proteomes" id="UP000825935"/>
    </source>
</evidence>
<reference evidence="2" key="1">
    <citation type="submission" date="2021-08" db="EMBL/GenBank/DDBJ databases">
        <title>WGS assembly of Ceratopteris richardii.</title>
        <authorList>
            <person name="Marchant D.B."/>
            <person name="Chen G."/>
            <person name="Jenkins J."/>
            <person name="Shu S."/>
            <person name="Leebens-Mack J."/>
            <person name="Grimwood J."/>
            <person name="Schmutz J."/>
            <person name="Soltis P."/>
            <person name="Soltis D."/>
            <person name="Chen Z.-H."/>
        </authorList>
    </citation>
    <scope>NUCLEOTIDE SEQUENCE</scope>
    <source>
        <strain evidence="2">Whitten #5841</strain>
        <tissue evidence="2">Leaf</tissue>
    </source>
</reference>
<name>A0A8T2TK69_CERRI</name>
<feature type="region of interest" description="Disordered" evidence="1">
    <location>
        <begin position="1"/>
        <end position="23"/>
    </location>
</feature>
<sequence>MKSADAGTEMPSPSSTSVQKHVQMVSKAASRKLLVKFPDLLPSGSADDGVASSSDVETPLSTGLVPVSCFKLGSRKQVFVGTQILPDQAAPPVSSRMDSTAEAFTPLLTPQRPRSQSFTPSICRTRPRFKRTARLPTLADKVMYRFMQGASKCKYRMRLHVVAKRYKLKQLVDS</sequence>
<gene>
    <name evidence="2" type="ORF">KP509_12G027600</name>
</gene>
<protein>
    <submittedName>
        <fullName evidence="2">Uncharacterized protein</fullName>
    </submittedName>
</protein>
<evidence type="ECO:0000313" key="2">
    <source>
        <dbReference type="EMBL" id="KAH7422830.1"/>
    </source>
</evidence>
<accession>A0A8T2TK69</accession>
<feature type="compositionally biased region" description="Polar residues" evidence="1">
    <location>
        <begin position="11"/>
        <end position="20"/>
    </location>
</feature>
<evidence type="ECO:0000256" key="1">
    <source>
        <dbReference type="SAM" id="MobiDB-lite"/>
    </source>
</evidence>
<dbReference type="AlphaFoldDB" id="A0A8T2TK69"/>
<comment type="caution">
    <text evidence="2">The sequence shown here is derived from an EMBL/GenBank/DDBJ whole genome shotgun (WGS) entry which is preliminary data.</text>
</comment>
<keyword evidence="3" id="KW-1185">Reference proteome</keyword>